<dbReference type="PANTHER" id="PTHR30328:SF54">
    <property type="entry name" value="HTH-TYPE TRANSCRIPTIONAL REPRESSOR SCO4008"/>
    <property type="match status" value="1"/>
</dbReference>
<dbReference type="Proteomes" id="UP000293300">
    <property type="component" value="Unassembled WGS sequence"/>
</dbReference>
<proteinExistence type="predicted"/>
<dbReference type="EMBL" id="SJPE01000003">
    <property type="protein sequence ID" value="TBX70297.1"/>
    <property type="molecule type" value="Genomic_DNA"/>
</dbReference>
<dbReference type="Gene3D" id="1.10.357.10">
    <property type="entry name" value="Tetracycline Repressor, domain 2"/>
    <property type="match status" value="1"/>
</dbReference>
<accession>A0A4Q9Z6Q5</accession>
<keyword evidence="1 2" id="KW-0238">DNA-binding</keyword>
<protein>
    <submittedName>
        <fullName evidence="4">TetR/AcrR family transcriptional regulator</fullName>
    </submittedName>
</protein>
<feature type="domain" description="HTH tetR-type" evidence="3">
    <location>
        <begin position="1"/>
        <end position="61"/>
    </location>
</feature>
<dbReference type="RefSeq" id="WP_131475258.1">
    <property type="nucleotide sequence ID" value="NZ_SJPE01000003.1"/>
</dbReference>
<sequence length="181" mass="20650">MSKKQDIMDAAVKIFTESGTSAATTKSIALEAKVSEALIFKYFKSKDNLIEEIVKSGYREATKLVAKHLEYQTPESYISNLLELPKILVLSNKDFWRLQYKITPLNAMATAHHHLFMKSSQELLVKAFTELGYDEPELEAEITLFIIDGLWKYIAANELEANHIDAMVKLTQKKYSRFPKG</sequence>
<evidence type="ECO:0000256" key="2">
    <source>
        <dbReference type="PROSITE-ProRule" id="PRU00335"/>
    </source>
</evidence>
<dbReference type="SUPFAM" id="SSF46689">
    <property type="entry name" value="Homeodomain-like"/>
    <property type="match status" value="1"/>
</dbReference>
<gene>
    <name evidence="4" type="ORF">EZL74_03735</name>
</gene>
<dbReference type="InterPro" id="IPR001647">
    <property type="entry name" value="HTH_TetR"/>
</dbReference>
<evidence type="ECO:0000313" key="5">
    <source>
        <dbReference type="Proteomes" id="UP000293300"/>
    </source>
</evidence>
<dbReference type="PANTHER" id="PTHR30328">
    <property type="entry name" value="TRANSCRIPTIONAL REPRESSOR"/>
    <property type="match status" value="1"/>
</dbReference>
<name>A0A4Q9Z6Q5_9FLAO</name>
<dbReference type="OrthoDB" id="9785164at2"/>
<dbReference type="Pfam" id="PF00440">
    <property type="entry name" value="TetR_N"/>
    <property type="match status" value="1"/>
</dbReference>
<dbReference type="InterPro" id="IPR050109">
    <property type="entry name" value="HTH-type_TetR-like_transc_reg"/>
</dbReference>
<dbReference type="GO" id="GO:0003677">
    <property type="term" value="F:DNA binding"/>
    <property type="evidence" value="ECO:0007669"/>
    <property type="project" value="UniProtKB-UniRule"/>
</dbReference>
<keyword evidence="5" id="KW-1185">Reference proteome</keyword>
<organism evidence="4 5">
    <name type="scientific">Flavobacterium silvisoli</name>
    <dbReference type="NCBI Taxonomy" id="2529433"/>
    <lineage>
        <taxon>Bacteria</taxon>
        <taxon>Pseudomonadati</taxon>
        <taxon>Bacteroidota</taxon>
        <taxon>Flavobacteriia</taxon>
        <taxon>Flavobacteriales</taxon>
        <taxon>Flavobacteriaceae</taxon>
        <taxon>Flavobacterium</taxon>
    </lineage>
</organism>
<reference evidence="4 5" key="1">
    <citation type="submission" date="2019-02" db="EMBL/GenBank/DDBJ databases">
        <title>Flavobacterium sp. RD-2-33 isolated from forest soil.</title>
        <authorList>
            <person name="Chaudhary D.K."/>
        </authorList>
    </citation>
    <scope>NUCLEOTIDE SEQUENCE [LARGE SCALE GENOMIC DNA]</scope>
    <source>
        <strain evidence="4 5">RD-2-33</strain>
    </source>
</reference>
<dbReference type="AlphaFoldDB" id="A0A4Q9Z6Q5"/>
<feature type="DNA-binding region" description="H-T-H motif" evidence="2">
    <location>
        <begin position="24"/>
        <end position="43"/>
    </location>
</feature>
<comment type="caution">
    <text evidence="4">The sequence shown here is derived from an EMBL/GenBank/DDBJ whole genome shotgun (WGS) entry which is preliminary data.</text>
</comment>
<dbReference type="PROSITE" id="PS50977">
    <property type="entry name" value="HTH_TETR_2"/>
    <property type="match status" value="1"/>
</dbReference>
<evidence type="ECO:0000313" key="4">
    <source>
        <dbReference type="EMBL" id="TBX70297.1"/>
    </source>
</evidence>
<evidence type="ECO:0000259" key="3">
    <source>
        <dbReference type="PROSITE" id="PS50977"/>
    </source>
</evidence>
<dbReference type="PRINTS" id="PR00455">
    <property type="entry name" value="HTHTETR"/>
</dbReference>
<dbReference type="InterPro" id="IPR009057">
    <property type="entry name" value="Homeodomain-like_sf"/>
</dbReference>
<evidence type="ECO:0000256" key="1">
    <source>
        <dbReference type="ARBA" id="ARBA00023125"/>
    </source>
</evidence>